<dbReference type="InterPro" id="IPR039425">
    <property type="entry name" value="RNA_pol_sigma-70-like"/>
</dbReference>
<keyword evidence="3" id="KW-0731">Sigma factor</keyword>
<comment type="similarity">
    <text evidence="1">Belongs to the sigma-70 factor family. ECF subfamily.</text>
</comment>
<dbReference type="EMBL" id="CP140154">
    <property type="protein sequence ID" value="WQG90823.1"/>
    <property type="molecule type" value="Genomic_DNA"/>
</dbReference>
<evidence type="ECO:0000313" key="6">
    <source>
        <dbReference type="EMBL" id="SFW81688.1"/>
    </source>
</evidence>
<dbReference type="InterPro" id="IPR036388">
    <property type="entry name" value="WH-like_DNA-bd_sf"/>
</dbReference>
<dbReference type="SUPFAM" id="SSF88659">
    <property type="entry name" value="Sigma3 and sigma4 domains of RNA polymerase sigma factors"/>
    <property type="match status" value="1"/>
</dbReference>
<dbReference type="GO" id="GO:0016987">
    <property type="term" value="F:sigma factor activity"/>
    <property type="evidence" value="ECO:0007669"/>
    <property type="project" value="UniProtKB-KW"/>
</dbReference>
<dbReference type="PANTHER" id="PTHR43133:SF46">
    <property type="entry name" value="RNA POLYMERASE SIGMA-70 FACTOR ECF SUBFAMILY"/>
    <property type="match status" value="1"/>
</dbReference>
<dbReference type="STRING" id="1004.SAMN05661012_05122"/>
<reference evidence="7 9" key="2">
    <citation type="submission" date="2023-11" db="EMBL/GenBank/DDBJ databases">
        <title>MicrobeMod: A computational toolkit for identifying prokaryotic methylation and restriction-modification with nanopore sequencing.</title>
        <authorList>
            <person name="Crits-Christoph A."/>
            <person name="Kang S.C."/>
            <person name="Lee H."/>
            <person name="Ostrov N."/>
        </authorList>
    </citation>
    <scope>NUCLEOTIDE SEQUENCE [LARGE SCALE GENOMIC DNA]</scope>
    <source>
        <strain evidence="7 9">ATCC 23090</strain>
    </source>
</reference>
<keyword evidence="9" id="KW-1185">Reference proteome</keyword>
<protein>
    <submittedName>
        <fullName evidence="6">RNA polymerase sigma-70 factor, ECF subfamily</fullName>
    </submittedName>
    <submittedName>
        <fullName evidence="7">Sigma-70 family RNA polymerase sigma factor</fullName>
    </submittedName>
</protein>
<evidence type="ECO:0000313" key="7">
    <source>
        <dbReference type="EMBL" id="WQG90823.1"/>
    </source>
</evidence>
<evidence type="ECO:0000256" key="1">
    <source>
        <dbReference type="ARBA" id="ARBA00010641"/>
    </source>
</evidence>
<dbReference type="InterPro" id="IPR013324">
    <property type="entry name" value="RNA_pol_sigma_r3/r4-like"/>
</dbReference>
<sequence>MKNLTDAELLSLVQQENDEKAFAILVLRYNVALYKYIYTRVRSEDDSKDILQEILISCWNNRYNMQQPDKIFHYMCRAAYYAVIDWQIAHKKILARQAILLEKDEPSTFPVENQMIAGEMRKKVDTEVAKMNDTMRKVFISSRWESKSIREIAQEYGLSEQTVKNTISLALKRIRLRLQTDHWLSVYMLLTLCLQFLNGTAPMN</sequence>
<dbReference type="InterPro" id="IPR013325">
    <property type="entry name" value="RNA_pol_sigma_r2"/>
</dbReference>
<gene>
    <name evidence="6" type="ORF">SAMN05661012_05122</name>
    <name evidence="7" type="ORF">SR876_04890</name>
</gene>
<dbReference type="Pfam" id="PF08281">
    <property type="entry name" value="Sigma70_r4_2"/>
    <property type="match status" value="1"/>
</dbReference>
<dbReference type="Gene3D" id="1.10.10.10">
    <property type="entry name" value="Winged helix-like DNA-binding domain superfamily/Winged helix DNA-binding domain"/>
    <property type="match status" value="1"/>
</dbReference>
<evidence type="ECO:0000313" key="8">
    <source>
        <dbReference type="Proteomes" id="UP000183788"/>
    </source>
</evidence>
<organism evidence="6 8">
    <name type="scientific">Chitinophaga sancti</name>
    <dbReference type="NCBI Taxonomy" id="1004"/>
    <lineage>
        <taxon>Bacteria</taxon>
        <taxon>Pseudomonadati</taxon>
        <taxon>Bacteroidota</taxon>
        <taxon>Chitinophagia</taxon>
        <taxon>Chitinophagales</taxon>
        <taxon>Chitinophagaceae</taxon>
        <taxon>Chitinophaga</taxon>
    </lineage>
</organism>
<evidence type="ECO:0000259" key="5">
    <source>
        <dbReference type="Pfam" id="PF08281"/>
    </source>
</evidence>
<accession>A0A1K1SBE8</accession>
<keyword evidence="4" id="KW-0804">Transcription</keyword>
<dbReference type="Proteomes" id="UP001326715">
    <property type="component" value="Chromosome"/>
</dbReference>
<dbReference type="GO" id="GO:0003677">
    <property type="term" value="F:DNA binding"/>
    <property type="evidence" value="ECO:0007669"/>
    <property type="project" value="InterPro"/>
</dbReference>
<dbReference type="Gene3D" id="1.10.1740.10">
    <property type="match status" value="1"/>
</dbReference>
<proteinExistence type="inferred from homology"/>
<dbReference type="NCBIfam" id="TIGR02937">
    <property type="entry name" value="sigma70-ECF"/>
    <property type="match status" value="1"/>
</dbReference>
<evidence type="ECO:0000313" key="9">
    <source>
        <dbReference type="Proteomes" id="UP001326715"/>
    </source>
</evidence>
<name>A0A1K1SBE8_9BACT</name>
<keyword evidence="2" id="KW-0805">Transcription regulation</keyword>
<dbReference type="GO" id="GO:0006352">
    <property type="term" value="P:DNA-templated transcription initiation"/>
    <property type="evidence" value="ECO:0007669"/>
    <property type="project" value="InterPro"/>
</dbReference>
<dbReference type="Proteomes" id="UP000183788">
    <property type="component" value="Unassembled WGS sequence"/>
</dbReference>
<reference evidence="6 8" key="1">
    <citation type="submission" date="2016-11" db="EMBL/GenBank/DDBJ databases">
        <authorList>
            <person name="Jaros S."/>
            <person name="Januszkiewicz K."/>
            <person name="Wedrychowicz H."/>
        </authorList>
    </citation>
    <scope>NUCLEOTIDE SEQUENCE [LARGE SCALE GENOMIC DNA]</scope>
    <source>
        <strain evidence="6 8">DSM 784</strain>
    </source>
</reference>
<dbReference type="RefSeq" id="WP_072364148.1">
    <property type="nucleotide sequence ID" value="NZ_CP139972.1"/>
</dbReference>
<evidence type="ECO:0000256" key="4">
    <source>
        <dbReference type="ARBA" id="ARBA00023163"/>
    </source>
</evidence>
<dbReference type="InterPro" id="IPR014284">
    <property type="entry name" value="RNA_pol_sigma-70_dom"/>
</dbReference>
<dbReference type="PANTHER" id="PTHR43133">
    <property type="entry name" value="RNA POLYMERASE ECF-TYPE SIGMA FACTO"/>
    <property type="match status" value="1"/>
</dbReference>
<dbReference type="SUPFAM" id="SSF88946">
    <property type="entry name" value="Sigma2 domain of RNA polymerase sigma factors"/>
    <property type="match status" value="1"/>
</dbReference>
<evidence type="ECO:0000256" key="3">
    <source>
        <dbReference type="ARBA" id="ARBA00023082"/>
    </source>
</evidence>
<dbReference type="OrthoDB" id="659948at2"/>
<dbReference type="AlphaFoldDB" id="A0A1K1SBE8"/>
<feature type="domain" description="RNA polymerase sigma factor 70 region 4 type 2" evidence="5">
    <location>
        <begin position="123"/>
        <end position="174"/>
    </location>
</feature>
<dbReference type="InterPro" id="IPR013249">
    <property type="entry name" value="RNA_pol_sigma70_r4_t2"/>
</dbReference>
<evidence type="ECO:0000256" key="2">
    <source>
        <dbReference type="ARBA" id="ARBA00023015"/>
    </source>
</evidence>
<dbReference type="EMBL" id="FPIZ01000020">
    <property type="protein sequence ID" value="SFW81688.1"/>
    <property type="molecule type" value="Genomic_DNA"/>
</dbReference>